<keyword evidence="2" id="KW-0472">Membrane</keyword>
<keyword evidence="2" id="KW-0812">Transmembrane</keyword>
<dbReference type="HOGENOM" id="CLU_111171_0_0_1"/>
<reference evidence="3" key="2">
    <citation type="submission" date="2025-08" db="UniProtKB">
        <authorList>
            <consortium name="Ensembl"/>
        </authorList>
    </citation>
    <scope>IDENTIFICATION</scope>
</reference>
<sequence>MQESVAKLPVDDVSILLAMSLQEVLKIQKSENSTNCSIRPAGSRRISRSKNRNSLSDKGILAVRKVKRTFREMEDNEEHSGSKRTCVRIPSSFGKENVTTVKNSISGRSTKIIEKLNKQKLKSSSPLWLKVVRQQHGMSCHDKLKKLPNTSLIYLPRTSFTQLMFPLIVLSLLHCLCRLFIVSFSNFFSKIQISLSNLFIVCVLEMRRFIDALYLR</sequence>
<keyword evidence="4" id="KW-1185">Reference proteome</keyword>
<dbReference type="InParanoid" id="H2Z192"/>
<feature type="region of interest" description="Disordered" evidence="1">
    <location>
        <begin position="33"/>
        <end position="54"/>
    </location>
</feature>
<keyword evidence="2" id="KW-1133">Transmembrane helix</keyword>
<reference evidence="3" key="3">
    <citation type="submission" date="2025-09" db="UniProtKB">
        <authorList>
            <consortium name="Ensembl"/>
        </authorList>
    </citation>
    <scope>IDENTIFICATION</scope>
</reference>
<reference evidence="4" key="1">
    <citation type="submission" date="2003-08" db="EMBL/GenBank/DDBJ databases">
        <authorList>
            <person name="Birren B."/>
            <person name="Nusbaum C."/>
            <person name="Abebe A."/>
            <person name="Abouelleil A."/>
            <person name="Adekoya E."/>
            <person name="Ait-zahra M."/>
            <person name="Allen N."/>
            <person name="Allen T."/>
            <person name="An P."/>
            <person name="Anderson M."/>
            <person name="Anderson S."/>
            <person name="Arachchi H."/>
            <person name="Armbruster J."/>
            <person name="Bachantsang P."/>
            <person name="Baldwin J."/>
            <person name="Barry A."/>
            <person name="Bayul T."/>
            <person name="Blitshsteyn B."/>
            <person name="Bloom T."/>
            <person name="Blye J."/>
            <person name="Boguslavskiy L."/>
            <person name="Borowsky M."/>
            <person name="Boukhgalter B."/>
            <person name="Brunache A."/>
            <person name="Butler J."/>
            <person name="Calixte N."/>
            <person name="Calvo S."/>
            <person name="Camarata J."/>
            <person name="Campo K."/>
            <person name="Chang J."/>
            <person name="Cheshatsang Y."/>
            <person name="Citroen M."/>
            <person name="Collymore A."/>
            <person name="Considine T."/>
            <person name="Cook A."/>
            <person name="Cooke P."/>
            <person name="Corum B."/>
            <person name="Cuomo C."/>
            <person name="David R."/>
            <person name="Dawoe T."/>
            <person name="Degray S."/>
            <person name="Dodge S."/>
            <person name="Dooley K."/>
            <person name="Dorje P."/>
            <person name="Dorjee K."/>
            <person name="Dorris L."/>
            <person name="Duffey N."/>
            <person name="Dupes A."/>
            <person name="Elkins T."/>
            <person name="Engels R."/>
            <person name="Erickson J."/>
            <person name="Farina A."/>
            <person name="Faro S."/>
            <person name="Ferreira P."/>
            <person name="Fischer H."/>
            <person name="Fitzgerald M."/>
            <person name="Foley K."/>
            <person name="Gage D."/>
            <person name="Galagan J."/>
            <person name="Gearin G."/>
            <person name="Gnerre S."/>
            <person name="Gnirke A."/>
            <person name="Goyette A."/>
            <person name="Graham J."/>
            <person name="Grandbois E."/>
            <person name="Gyaltsen K."/>
            <person name="Hafez N."/>
            <person name="Hagopian D."/>
            <person name="Hagos B."/>
            <person name="Hall J."/>
            <person name="Hatcher B."/>
            <person name="Heller A."/>
            <person name="Higgins H."/>
            <person name="Honan T."/>
            <person name="Horn A."/>
            <person name="Houde N."/>
            <person name="Hughes L."/>
            <person name="Hulme W."/>
            <person name="Husby E."/>
            <person name="Iliev I."/>
            <person name="Jaffe D."/>
            <person name="Jones C."/>
            <person name="Kamal M."/>
            <person name="Kamat A."/>
            <person name="Kamvysselis M."/>
            <person name="Karlsson E."/>
            <person name="Kells C."/>
            <person name="Kieu A."/>
            <person name="Kisner P."/>
            <person name="Kodira C."/>
            <person name="Kulbokas E."/>
            <person name="Labutti K."/>
            <person name="Lama D."/>
            <person name="Landers T."/>
            <person name="Leger J."/>
            <person name="Levine S."/>
            <person name="Lewis D."/>
            <person name="Lewis T."/>
            <person name="Lindblad-toh K."/>
            <person name="Liu X."/>
            <person name="Lokyitsang T."/>
            <person name="Lokyitsang Y."/>
            <person name="Lucien O."/>
            <person name="Lui A."/>
            <person name="Ma L.J."/>
            <person name="Mabbitt R."/>
            <person name="Macdonald J."/>
            <person name="Maclean C."/>
            <person name="Major J."/>
            <person name="Manning J."/>
            <person name="Marabella R."/>
            <person name="Maru K."/>
            <person name="Matthews C."/>
            <person name="Mauceli E."/>
            <person name="Mccarthy M."/>
            <person name="Mcdonough S."/>
            <person name="Mcghee T."/>
            <person name="Meldrim J."/>
            <person name="Meneus L."/>
            <person name="Mesirov J."/>
            <person name="Mihalev A."/>
            <person name="Mihova T."/>
            <person name="Mikkelsen T."/>
            <person name="Mlenga V."/>
            <person name="Moru K."/>
            <person name="Mozes J."/>
            <person name="Mulrain L."/>
            <person name="Munson G."/>
            <person name="Naylor J."/>
            <person name="Newes C."/>
            <person name="Nguyen C."/>
            <person name="Nguyen N."/>
            <person name="Nguyen T."/>
            <person name="Nicol R."/>
            <person name="Nielsen C."/>
            <person name="Nizzari M."/>
            <person name="Norbu C."/>
            <person name="Norbu N."/>
            <person name="O'donnell P."/>
            <person name="Okoawo O."/>
            <person name="O'leary S."/>
            <person name="Omotosho B."/>
            <person name="O'neill K."/>
            <person name="Osman S."/>
            <person name="Parker S."/>
            <person name="Perrin D."/>
            <person name="Phunkhang P."/>
            <person name="Piqani B."/>
            <person name="Purcell S."/>
            <person name="Rachupka T."/>
            <person name="Ramasamy U."/>
            <person name="Rameau R."/>
            <person name="Ray V."/>
            <person name="Raymond C."/>
            <person name="Retta R."/>
            <person name="Richardson S."/>
            <person name="Rise C."/>
            <person name="Rodriguez J."/>
            <person name="Rogers J."/>
            <person name="Rogov P."/>
            <person name="Rutman M."/>
            <person name="Schupbach R."/>
            <person name="Seaman C."/>
            <person name="Settipalli S."/>
            <person name="Sharpe T."/>
            <person name="Sheridan J."/>
            <person name="Sherpa N."/>
            <person name="Shi J."/>
            <person name="Smirnov S."/>
            <person name="Smith C."/>
            <person name="Sougnez C."/>
            <person name="Spencer B."/>
            <person name="Stalker J."/>
            <person name="Stange-thomann N."/>
            <person name="Stavropoulos S."/>
            <person name="Stetson K."/>
            <person name="Stone C."/>
            <person name="Stone S."/>
            <person name="Stubbs M."/>
            <person name="Talamas J."/>
            <person name="Tchuinga P."/>
            <person name="Tenzing P."/>
            <person name="Tesfaye S."/>
            <person name="Theodore J."/>
            <person name="Thoulutsang Y."/>
            <person name="Topham K."/>
            <person name="Towey S."/>
            <person name="Tsamla T."/>
            <person name="Tsomo N."/>
            <person name="Vallee D."/>
            <person name="Vassiliev H."/>
            <person name="Venkataraman V."/>
            <person name="Vinson J."/>
            <person name="Vo A."/>
            <person name="Wade C."/>
            <person name="Wang S."/>
            <person name="Wangchuk T."/>
            <person name="Wangdi T."/>
            <person name="Whittaker C."/>
            <person name="Wilkinson J."/>
            <person name="Wu Y."/>
            <person name="Wyman D."/>
            <person name="Yadav S."/>
            <person name="Yang S."/>
            <person name="Yang X."/>
            <person name="Yeager S."/>
            <person name="Yee E."/>
            <person name="Young G."/>
            <person name="Zainoun J."/>
            <person name="Zembeck L."/>
            <person name="Zimmer A."/>
            <person name="Zody M."/>
            <person name="Lander E."/>
        </authorList>
    </citation>
    <scope>NUCLEOTIDE SEQUENCE [LARGE SCALE GENOMIC DNA]</scope>
</reference>
<dbReference type="GeneTree" id="ENSGT00390000007080"/>
<organism evidence="3 4">
    <name type="scientific">Ciona savignyi</name>
    <name type="common">Pacific transparent sea squirt</name>
    <dbReference type="NCBI Taxonomy" id="51511"/>
    <lineage>
        <taxon>Eukaryota</taxon>
        <taxon>Metazoa</taxon>
        <taxon>Chordata</taxon>
        <taxon>Tunicata</taxon>
        <taxon>Ascidiacea</taxon>
        <taxon>Phlebobranchia</taxon>
        <taxon>Cionidae</taxon>
        <taxon>Ciona</taxon>
    </lineage>
</organism>
<protein>
    <submittedName>
        <fullName evidence="3">Uncharacterized protein</fullName>
    </submittedName>
</protein>
<evidence type="ECO:0000256" key="1">
    <source>
        <dbReference type="SAM" id="MobiDB-lite"/>
    </source>
</evidence>
<feature type="transmembrane region" description="Helical" evidence="2">
    <location>
        <begin position="163"/>
        <end position="181"/>
    </location>
</feature>
<name>H2Z192_CIOSA</name>
<accession>H2Z192</accession>
<dbReference type="AlphaFoldDB" id="H2Z192"/>
<dbReference type="Proteomes" id="UP000007875">
    <property type="component" value="Unassembled WGS sequence"/>
</dbReference>
<evidence type="ECO:0000256" key="2">
    <source>
        <dbReference type="SAM" id="Phobius"/>
    </source>
</evidence>
<evidence type="ECO:0000313" key="3">
    <source>
        <dbReference type="Ensembl" id="ENSCSAVP00000011354.1"/>
    </source>
</evidence>
<dbReference type="Ensembl" id="ENSCSAVT00000011487.1">
    <property type="protein sequence ID" value="ENSCSAVP00000011354.1"/>
    <property type="gene ID" value="ENSCSAVG00000006646.1"/>
</dbReference>
<proteinExistence type="predicted"/>
<evidence type="ECO:0000313" key="4">
    <source>
        <dbReference type="Proteomes" id="UP000007875"/>
    </source>
</evidence>